<comment type="caution">
    <text evidence="7">The sequence shown here is derived from an EMBL/GenBank/DDBJ whole genome shotgun (WGS) entry which is preliminary data.</text>
</comment>
<dbReference type="Pfam" id="PF01494">
    <property type="entry name" value="FAD_binding_3"/>
    <property type="match status" value="1"/>
</dbReference>
<evidence type="ECO:0000256" key="5">
    <source>
        <dbReference type="SAM" id="Phobius"/>
    </source>
</evidence>
<evidence type="ECO:0000256" key="3">
    <source>
        <dbReference type="ARBA" id="ARBA00022827"/>
    </source>
</evidence>
<evidence type="ECO:0000313" key="7">
    <source>
        <dbReference type="EMBL" id="KAI9251922.1"/>
    </source>
</evidence>
<keyword evidence="5" id="KW-1133">Transmembrane helix</keyword>
<dbReference type="InterPro" id="IPR050641">
    <property type="entry name" value="RIFMO-like"/>
</dbReference>
<evidence type="ECO:0000256" key="2">
    <source>
        <dbReference type="ARBA" id="ARBA00022630"/>
    </source>
</evidence>
<sequence length="283" mass="31620">MHRKNQNIYKDTFFLIIIISFIHTLSNHTSITNKSKNLHQTTMVSTTADKKVDVLMSGAGPVGLFFALRMVFMNHTFKIIEKRQGACHETRAVAITARTLEVLHNRKLANCILKKAMTLQGTQMFSNGKKIAQINMSAYTIFPHISSLPQHDTEETFADLLGKDHISWNSKLIGYKQDSEGVEALVQNVLTGEEETIHARYIVGADGTHSAVRKLADDWSYECYTVGTKFVVGDAILEGKDSGQLCESRENGFFHPEGVVGMIPVEISEDGECYYRVFSNLGP</sequence>
<protein>
    <recommendedName>
        <fullName evidence="6">FAD-binding domain-containing protein</fullName>
    </recommendedName>
</protein>
<reference evidence="7" key="1">
    <citation type="journal article" date="2022" name="IScience">
        <title>Evolution of zygomycete secretomes and the origins of terrestrial fungal ecologies.</title>
        <authorList>
            <person name="Chang Y."/>
            <person name="Wang Y."/>
            <person name="Mondo S."/>
            <person name="Ahrendt S."/>
            <person name="Andreopoulos W."/>
            <person name="Barry K."/>
            <person name="Beard J."/>
            <person name="Benny G.L."/>
            <person name="Blankenship S."/>
            <person name="Bonito G."/>
            <person name="Cuomo C."/>
            <person name="Desiro A."/>
            <person name="Gervers K.A."/>
            <person name="Hundley H."/>
            <person name="Kuo A."/>
            <person name="LaButti K."/>
            <person name="Lang B.F."/>
            <person name="Lipzen A."/>
            <person name="O'Donnell K."/>
            <person name="Pangilinan J."/>
            <person name="Reynolds N."/>
            <person name="Sandor L."/>
            <person name="Smith M.E."/>
            <person name="Tsang A."/>
            <person name="Grigoriev I.V."/>
            <person name="Stajich J.E."/>
            <person name="Spatafora J.W."/>
        </authorList>
    </citation>
    <scope>NUCLEOTIDE SEQUENCE</scope>
    <source>
        <strain evidence="7">RSA 2281</strain>
    </source>
</reference>
<evidence type="ECO:0000256" key="4">
    <source>
        <dbReference type="ARBA" id="ARBA00023002"/>
    </source>
</evidence>
<dbReference type="GO" id="GO:0016709">
    <property type="term" value="F:oxidoreductase activity, acting on paired donors, with incorporation or reduction of molecular oxygen, NAD(P)H as one donor, and incorporation of one atom of oxygen"/>
    <property type="evidence" value="ECO:0007669"/>
    <property type="project" value="UniProtKB-ARBA"/>
</dbReference>
<accession>A0AAD5PA51</accession>
<dbReference type="Gene3D" id="3.50.50.60">
    <property type="entry name" value="FAD/NAD(P)-binding domain"/>
    <property type="match status" value="1"/>
</dbReference>
<feature type="transmembrane region" description="Helical" evidence="5">
    <location>
        <begin position="12"/>
        <end position="32"/>
    </location>
</feature>
<evidence type="ECO:0000259" key="6">
    <source>
        <dbReference type="Pfam" id="PF01494"/>
    </source>
</evidence>
<dbReference type="PANTHER" id="PTHR43004:SF19">
    <property type="entry name" value="BINDING MONOOXYGENASE, PUTATIVE (JCVI)-RELATED"/>
    <property type="match status" value="1"/>
</dbReference>
<dbReference type="InterPro" id="IPR036188">
    <property type="entry name" value="FAD/NAD-bd_sf"/>
</dbReference>
<keyword evidence="3" id="KW-0274">FAD</keyword>
<reference evidence="7" key="2">
    <citation type="submission" date="2023-02" db="EMBL/GenBank/DDBJ databases">
        <authorList>
            <consortium name="DOE Joint Genome Institute"/>
            <person name="Mondo S.J."/>
            <person name="Chang Y."/>
            <person name="Wang Y."/>
            <person name="Ahrendt S."/>
            <person name="Andreopoulos W."/>
            <person name="Barry K."/>
            <person name="Beard J."/>
            <person name="Benny G.L."/>
            <person name="Blankenship S."/>
            <person name="Bonito G."/>
            <person name="Cuomo C."/>
            <person name="Desiro A."/>
            <person name="Gervers K.A."/>
            <person name="Hundley H."/>
            <person name="Kuo A."/>
            <person name="LaButti K."/>
            <person name="Lang B.F."/>
            <person name="Lipzen A."/>
            <person name="O'Donnell K."/>
            <person name="Pangilinan J."/>
            <person name="Reynolds N."/>
            <person name="Sandor L."/>
            <person name="Smith M.W."/>
            <person name="Tsang A."/>
            <person name="Grigoriev I.V."/>
            <person name="Stajich J.E."/>
            <person name="Spatafora J.W."/>
        </authorList>
    </citation>
    <scope>NUCLEOTIDE SEQUENCE</scope>
    <source>
        <strain evidence="7">RSA 2281</strain>
    </source>
</reference>
<name>A0AAD5PA51_9FUNG</name>
<comment type="cofactor">
    <cofactor evidence="1">
        <name>FAD</name>
        <dbReference type="ChEBI" id="CHEBI:57692"/>
    </cofactor>
</comment>
<dbReference type="AlphaFoldDB" id="A0AAD5PA51"/>
<dbReference type="PRINTS" id="PR00420">
    <property type="entry name" value="RNGMNOXGNASE"/>
</dbReference>
<dbReference type="SUPFAM" id="SSF51905">
    <property type="entry name" value="FAD/NAD(P)-binding domain"/>
    <property type="match status" value="1"/>
</dbReference>
<evidence type="ECO:0000313" key="8">
    <source>
        <dbReference type="Proteomes" id="UP001209540"/>
    </source>
</evidence>
<feature type="transmembrane region" description="Helical" evidence="5">
    <location>
        <begin position="52"/>
        <end position="72"/>
    </location>
</feature>
<dbReference type="EMBL" id="JAIXMP010000029">
    <property type="protein sequence ID" value="KAI9251922.1"/>
    <property type="molecule type" value="Genomic_DNA"/>
</dbReference>
<keyword evidence="5" id="KW-0472">Membrane</keyword>
<proteinExistence type="predicted"/>
<dbReference type="Proteomes" id="UP001209540">
    <property type="component" value="Unassembled WGS sequence"/>
</dbReference>
<organism evidence="7 8">
    <name type="scientific">Phascolomyces articulosus</name>
    <dbReference type="NCBI Taxonomy" id="60185"/>
    <lineage>
        <taxon>Eukaryota</taxon>
        <taxon>Fungi</taxon>
        <taxon>Fungi incertae sedis</taxon>
        <taxon>Mucoromycota</taxon>
        <taxon>Mucoromycotina</taxon>
        <taxon>Mucoromycetes</taxon>
        <taxon>Mucorales</taxon>
        <taxon>Lichtheimiaceae</taxon>
        <taxon>Phascolomyces</taxon>
    </lineage>
</organism>
<dbReference type="GO" id="GO:0071949">
    <property type="term" value="F:FAD binding"/>
    <property type="evidence" value="ECO:0007669"/>
    <property type="project" value="InterPro"/>
</dbReference>
<keyword evidence="8" id="KW-1185">Reference proteome</keyword>
<keyword evidence="4" id="KW-0560">Oxidoreductase</keyword>
<dbReference type="PANTHER" id="PTHR43004">
    <property type="entry name" value="TRK SYSTEM POTASSIUM UPTAKE PROTEIN"/>
    <property type="match status" value="1"/>
</dbReference>
<dbReference type="InterPro" id="IPR002938">
    <property type="entry name" value="FAD-bd"/>
</dbReference>
<gene>
    <name evidence="7" type="ORF">BDA99DRAFT_185822</name>
</gene>
<evidence type="ECO:0000256" key="1">
    <source>
        <dbReference type="ARBA" id="ARBA00001974"/>
    </source>
</evidence>
<keyword evidence="5" id="KW-0812">Transmembrane</keyword>
<feature type="domain" description="FAD-binding" evidence="6">
    <location>
        <begin position="51"/>
        <end position="217"/>
    </location>
</feature>
<keyword evidence="2" id="KW-0285">Flavoprotein</keyword>